<evidence type="ECO:0000259" key="1">
    <source>
        <dbReference type="Pfam" id="PF23314"/>
    </source>
</evidence>
<dbReference type="InterPro" id="IPR056243">
    <property type="entry name" value="TASOR_ab_dom"/>
</dbReference>
<proteinExistence type="predicted"/>
<feature type="domain" description="TASOR PIN" evidence="2">
    <location>
        <begin position="82"/>
        <end position="217"/>
    </location>
</feature>
<evidence type="ECO:0000313" key="3">
    <source>
        <dbReference type="EMBL" id="KAK3540454.1"/>
    </source>
</evidence>
<dbReference type="Pfam" id="PF24630">
    <property type="entry name" value="PIN_TASOR"/>
    <property type="match status" value="1"/>
</dbReference>
<dbReference type="GO" id="GO:0045814">
    <property type="term" value="P:negative regulation of gene expression, epigenetic"/>
    <property type="evidence" value="ECO:0007669"/>
    <property type="project" value="InterPro"/>
</dbReference>
<reference evidence="3" key="1">
    <citation type="submission" date="2023-06" db="EMBL/GenBank/DDBJ databases">
        <title>Male Hemibagrus guttatus genome.</title>
        <authorList>
            <person name="Bian C."/>
        </authorList>
    </citation>
    <scope>NUCLEOTIDE SEQUENCE</scope>
    <source>
        <strain evidence="3">Male_cb2023</strain>
        <tissue evidence="3">Muscle</tissue>
    </source>
</reference>
<protein>
    <submittedName>
        <fullName evidence="3">Uncharacterized protein</fullName>
    </submittedName>
</protein>
<dbReference type="InterPro" id="IPR056242">
    <property type="entry name" value="PIN_TASOR"/>
</dbReference>
<dbReference type="AlphaFoldDB" id="A0AAE0R3C6"/>
<dbReference type="EMBL" id="JAUCMX010000007">
    <property type="protein sequence ID" value="KAK3540454.1"/>
    <property type="molecule type" value="Genomic_DNA"/>
</dbReference>
<sequence>MQDQELLEAEGHTAVEPYEFEFDANGQTPLLIILRNEDIAEHVFEVPHLLELKKSSRVLFVGIDRPDDVVNLTHQELFAKGGFVVFDETALETLGLENMKKFVGIMEELDKKGKWKWFLHYRDSRKLRENTRCSLEAQRRKQFIDCCQEAGIVEVLPYHECDVISRDKPDFLRCLVRLQIQNISARFPVFITDTPDETFEKNGILTMNIYTFSRILSNDTCSVS</sequence>
<organism evidence="3 4">
    <name type="scientific">Hemibagrus guttatus</name>
    <dbReference type="NCBI Taxonomy" id="175788"/>
    <lineage>
        <taxon>Eukaryota</taxon>
        <taxon>Metazoa</taxon>
        <taxon>Chordata</taxon>
        <taxon>Craniata</taxon>
        <taxon>Vertebrata</taxon>
        <taxon>Euteleostomi</taxon>
        <taxon>Actinopterygii</taxon>
        <taxon>Neopterygii</taxon>
        <taxon>Teleostei</taxon>
        <taxon>Ostariophysi</taxon>
        <taxon>Siluriformes</taxon>
        <taxon>Bagridae</taxon>
        <taxon>Hemibagrus</taxon>
    </lineage>
</organism>
<dbReference type="GO" id="GO:0005654">
    <property type="term" value="C:nucleoplasm"/>
    <property type="evidence" value="ECO:0007669"/>
    <property type="project" value="TreeGrafter"/>
</dbReference>
<feature type="domain" description="TASOR alpha/beta" evidence="1">
    <location>
        <begin position="4"/>
        <end position="78"/>
    </location>
</feature>
<name>A0AAE0R3C6_9TELE</name>
<evidence type="ECO:0000259" key="2">
    <source>
        <dbReference type="Pfam" id="PF24630"/>
    </source>
</evidence>
<gene>
    <name evidence="3" type="ORF">QTP70_031005</name>
</gene>
<dbReference type="Pfam" id="PF23314">
    <property type="entry name" value="TASOR_alpha-beta"/>
    <property type="match status" value="1"/>
</dbReference>
<evidence type="ECO:0000313" key="4">
    <source>
        <dbReference type="Proteomes" id="UP001274896"/>
    </source>
</evidence>
<dbReference type="InterPro" id="IPR046432">
    <property type="entry name" value="TASOR"/>
</dbReference>
<dbReference type="PANTHER" id="PTHR16207">
    <property type="entry name" value="SET DOMAIN-CONTAINING PROTEIN"/>
    <property type="match status" value="1"/>
</dbReference>
<keyword evidence="4" id="KW-1185">Reference proteome</keyword>
<accession>A0AAE0R3C6</accession>
<dbReference type="Proteomes" id="UP001274896">
    <property type="component" value="Unassembled WGS sequence"/>
</dbReference>
<dbReference type="PANTHER" id="PTHR16207:SF10">
    <property type="entry name" value="PROTEIN TASOR 2"/>
    <property type="match status" value="1"/>
</dbReference>
<comment type="caution">
    <text evidence="3">The sequence shown here is derived from an EMBL/GenBank/DDBJ whole genome shotgun (WGS) entry which is preliminary data.</text>
</comment>